<comment type="similarity">
    <text evidence="1 3">Belongs to the short-chain dehydrogenases/reductases (SDR) family.</text>
</comment>
<organism evidence="5 6">
    <name type="scientific">Xanthomonas floridensis</name>
    <dbReference type="NCBI Taxonomy" id="1843580"/>
    <lineage>
        <taxon>Bacteria</taxon>
        <taxon>Pseudomonadati</taxon>
        <taxon>Pseudomonadota</taxon>
        <taxon>Gammaproteobacteria</taxon>
        <taxon>Lysobacterales</taxon>
        <taxon>Lysobacteraceae</taxon>
        <taxon>Xanthomonas</taxon>
    </lineage>
</organism>
<dbReference type="Gene3D" id="3.40.50.720">
    <property type="entry name" value="NAD(P)-binding Rossmann-like Domain"/>
    <property type="match status" value="1"/>
</dbReference>
<dbReference type="InterPro" id="IPR051911">
    <property type="entry name" value="SDR_oxidoreductase"/>
</dbReference>
<reference evidence="4 7" key="2">
    <citation type="submission" date="2023-12" db="EMBL/GenBank/DDBJ databases">
        <title>Genome sequencing of Xanthomonas floridensis.</title>
        <authorList>
            <person name="Greer S."/>
            <person name="Harrison J."/>
            <person name="Grant M."/>
            <person name="Vicente J."/>
            <person name="Studholme D."/>
        </authorList>
    </citation>
    <scope>NUCLEOTIDE SEQUENCE [LARGE SCALE GENOMIC DNA]</scope>
    <source>
        <strain evidence="4 7">WHRI 8848</strain>
    </source>
</reference>
<dbReference type="PANTHER" id="PTHR43976">
    <property type="entry name" value="SHORT CHAIN DEHYDROGENASE"/>
    <property type="match status" value="1"/>
</dbReference>
<keyword evidence="7" id="KW-1185">Reference proteome</keyword>
<dbReference type="InterPro" id="IPR002347">
    <property type="entry name" value="SDR_fam"/>
</dbReference>
<dbReference type="RefSeq" id="WP_064507904.1">
    <property type="nucleotide sequence ID" value="NZ_JAYFSN010000034.1"/>
</dbReference>
<proteinExistence type="inferred from homology"/>
<name>A0A1A9MFE2_9XANT</name>
<dbReference type="STRING" id="1843580.A7D17_12060"/>
<evidence type="ECO:0000256" key="3">
    <source>
        <dbReference type="RuleBase" id="RU000363"/>
    </source>
</evidence>
<evidence type="ECO:0000313" key="5">
    <source>
        <dbReference type="EMBL" id="OAG68842.1"/>
    </source>
</evidence>
<protein>
    <submittedName>
        <fullName evidence="4">SDR family oxidoreductase</fullName>
    </submittedName>
    <submittedName>
        <fullName evidence="5">Short-chain dehydrogenase/reductase</fullName>
    </submittedName>
</protein>
<sequence length="279" mass="29126">MSKNWLITGASSGFGRGLVETLLARGDRVAATVRRPDALGDLQATHGSALTVLQLDVRDTAAVHAAIAQTFAALNRIDVVVSNAGYGTLGAAEAATEAQVRALIDTNLIGSISVIQAVLPYLRRQGGGHVMQVSSEGGQIAYPGFSLYHASKWGIEGFVEAVRQEVAGFGIEFTLAEPGPARTNFGTALVRTDLPVDYANTPVGALIRALDNGSWVITGDPQRMVDAMIACTEQSPPPLRLVMGTAAYHAIHDALSARLSALEAQRDIALSTDAPAAVG</sequence>
<dbReference type="Pfam" id="PF00106">
    <property type="entry name" value="adh_short"/>
    <property type="match status" value="1"/>
</dbReference>
<dbReference type="SUPFAM" id="SSF51735">
    <property type="entry name" value="NAD(P)-binding Rossmann-fold domains"/>
    <property type="match status" value="1"/>
</dbReference>
<dbReference type="OrthoDB" id="9775296at2"/>
<accession>A0A1A9MFE2</accession>
<dbReference type="PRINTS" id="PR00081">
    <property type="entry name" value="GDHRDH"/>
</dbReference>
<evidence type="ECO:0000256" key="2">
    <source>
        <dbReference type="ARBA" id="ARBA00023002"/>
    </source>
</evidence>
<evidence type="ECO:0000313" key="4">
    <source>
        <dbReference type="EMBL" id="MEA5126070.1"/>
    </source>
</evidence>
<reference evidence="5 6" key="1">
    <citation type="submission" date="2016-05" db="EMBL/GenBank/DDBJ databases">
        <title>Pathogenic, phenotypic and molecular characterisation of Xanthomonas nasturtii sp. nov. and Xanthomonas floridensis sp. nov., new species of Xanthomonas associated with watercress production in Florida.</title>
        <authorList>
            <person name="Vicente J.G."/>
            <person name="Rothwell S."/>
            <person name="Holub E.B."/>
            <person name="Studholme D.J."/>
        </authorList>
    </citation>
    <scope>NUCLEOTIDE SEQUENCE [LARGE SCALE GENOMIC DNA]</scope>
    <source>
        <strain evidence="5 6">WHRI 8848</strain>
    </source>
</reference>
<dbReference type="CDD" id="cd05374">
    <property type="entry name" value="17beta-HSD-like_SDR_c"/>
    <property type="match status" value="1"/>
</dbReference>
<dbReference type="InterPro" id="IPR036291">
    <property type="entry name" value="NAD(P)-bd_dom_sf"/>
</dbReference>
<dbReference type="EMBL" id="LXNG01000005">
    <property type="protein sequence ID" value="OAG68842.1"/>
    <property type="molecule type" value="Genomic_DNA"/>
</dbReference>
<dbReference type="GO" id="GO:0016491">
    <property type="term" value="F:oxidoreductase activity"/>
    <property type="evidence" value="ECO:0007669"/>
    <property type="project" value="UniProtKB-KW"/>
</dbReference>
<dbReference type="PRINTS" id="PR00080">
    <property type="entry name" value="SDRFAMILY"/>
</dbReference>
<evidence type="ECO:0000313" key="6">
    <source>
        <dbReference type="Proteomes" id="UP000077659"/>
    </source>
</evidence>
<dbReference type="EMBL" id="JAYFSO010000033">
    <property type="protein sequence ID" value="MEA5126070.1"/>
    <property type="molecule type" value="Genomic_DNA"/>
</dbReference>
<dbReference type="PANTHER" id="PTHR43976:SF16">
    <property type="entry name" value="SHORT-CHAIN DEHYDROGENASE_REDUCTASE FAMILY PROTEIN"/>
    <property type="match status" value="1"/>
</dbReference>
<dbReference type="Proteomes" id="UP001303614">
    <property type="component" value="Unassembled WGS sequence"/>
</dbReference>
<evidence type="ECO:0000313" key="7">
    <source>
        <dbReference type="Proteomes" id="UP001303614"/>
    </source>
</evidence>
<gene>
    <name evidence="5" type="ORF">A7D17_12060</name>
    <name evidence="4" type="ORF">VB146_19880</name>
</gene>
<dbReference type="NCBIfam" id="NF005065">
    <property type="entry name" value="PRK06482.1"/>
    <property type="match status" value="1"/>
</dbReference>
<keyword evidence="2" id="KW-0560">Oxidoreductase</keyword>
<comment type="caution">
    <text evidence="5">The sequence shown here is derived from an EMBL/GenBank/DDBJ whole genome shotgun (WGS) entry which is preliminary data.</text>
</comment>
<dbReference type="AlphaFoldDB" id="A0A1A9MFE2"/>
<dbReference type="Proteomes" id="UP000077659">
    <property type="component" value="Unassembled WGS sequence"/>
</dbReference>
<evidence type="ECO:0000256" key="1">
    <source>
        <dbReference type="ARBA" id="ARBA00006484"/>
    </source>
</evidence>